<dbReference type="GO" id="GO:0005802">
    <property type="term" value="C:trans-Golgi network"/>
    <property type="evidence" value="ECO:0007669"/>
    <property type="project" value="TreeGrafter"/>
</dbReference>
<dbReference type="Proteomes" id="UP000290900">
    <property type="component" value="Unassembled WGS sequence"/>
</dbReference>
<evidence type="ECO:0000256" key="6">
    <source>
        <dbReference type="RuleBase" id="RU361264"/>
    </source>
</evidence>
<feature type="transmembrane region" description="Helical" evidence="6">
    <location>
        <begin position="257"/>
        <end position="282"/>
    </location>
</feature>
<feature type="transmembrane region" description="Helical" evidence="6">
    <location>
        <begin position="180"/>
        <end position="197"/>
    </location>
</feature>
<feature type="region of interest" description="Disordered" evidence="7">
    <location>
        <begin position="136"/>
        <end position="159"/>
    </location>
</feature>
<dbReference type="InterPro" id="IPR045231">
    <property type="entry name" value="Yip1/4-like"/>
</dbReference>
<feature type="region of interest" description="Disordered" evidence="7">
    <location>
        <begin position="1"/>
        <end position="50"/>
    </location>
</feature>
<keyword evidence="5 6" id="KW-0472">Membrane</keyword>
<organism evidence="9 10">
    <name type="scientific">Brettanomyces naardenensis</name>
    <name type="common">Yeast</name>
    <dbReference type="NCBI Taxonomy" id="13370"/>
    <lineage>
        <taxon>Eukaryota</taxon>
        <taxon>Fungi</taxon>
        <taxon>Dikarya</taxon>
        <taxon>Ascomycota</taxon>
        <taxon>Saccharomycotina</taxon>
        <taxon>Pichiomycetes</taxon>
        <taxon>Pichiales</taxon>
        <taxon>Pichiaceae</taxon>
        <taxon>Brettanomyces</taxon>
    </lineage>
</organism>
<dbReference type="GO" id="GO:0000139">
    <property type="term" value="C:Golgi membrane"/>
    <property type="evidence" value="ECO:0007669"/>
    <property type="project" value="UniProtKB-SubCell"/>
</dbReference>
<proteinExistence type="inferred from homology"/>
<reference evidence="9 10" key="1">
    <citation type="submission" date="2018-12" db="EMBL/GenBank/DDBJ databases">
        <authorList>
            <person name="Tiukova I."/>
            <person name="Dainat J."/>
        </authorList>
    </citation>
    <scope>NUCLEOTIDE SEQUENCE [LARGE SCALE GENOMIC DNA]</scope>
</reference>
<evidence type="ECO:0000256" key="7">
    <source>
        <dbReference type="SAM" id="MobiDB-lite"/>
    </source>
</evidence>
<sequence>MSDYTKLNSDGADNEDIFIQPDVPSAGTSSAANAVPPPSNATPKQAASGGTSEGGFFNFASFVNPQAYIDPLLHGSNVEVRERQFTGGNTLDESVVTTLRRDLSSITDKLLSILWPLRLRQKLKVLERVPYLAGSAQGSERSPFDEDTEDQHIGTSTGIGSLNSDDYSKDTIKKILDWDLWGPLVINLSFSLIITYLQTRTLKSDADVDAKSSGIFSGAFTLLWAALAVLSLNIQLLSPVGQKTENGGTTAGIVALSFYQCISILSYTLFPVVLGGLISIFVTIRPIRLIINVVMLGWSLLCSWLILAIVNNCKTPGATPGFIYNTVAEADQGSEGDKRIFLMIYPIFLVYGLFSWFCVIV</sequence>
<evidence type="ECO:0000256" key="2">
    <source>
        <dbReference type="ARBA" id="ARBA00010596"/>
    </source>
</evidence>
<dbReference type="GO" id="GO:0006888">
    <property type="term" value="P:endoplasmic reticulum to Golgi vesicle-mediated transport"/>
    <property type="evidence" value="ECO:0007669"/>
    <property type="project" value="InterPro"/>
</dbReference>
<dbReference type="Pfam" id="PF04893">
    <property type="entry name" value="Yip1"/>
    <property type="match status" value="1"/>
</dbReference>
<dbReference type="PANTHER" id="PTHR21236">
    <property type="entry name" value="GOLGI MEMBRANE PROTEIN YIP1"/>
    <property type="match status" value="1"/>
</dbReference>
<evidence type="ECO:0000256" key="3">
    <source>
        <dbReference type="ARBA" id="ARBA00022692"/>
    </source>
</evidence>
<dbReference type="PANTHER" id="PTHR21236:SF1">
    <property type="entry name" value="PROTEIN YIPF6"/>
    <property type="match status" value="1"/>
</dbReference>
<dbReference type="InParanoid" id="A0A448YM39"/>
<dbReference type="STRING" id="13370.A0A448YM39"/>
<name>A0A448YM39_BRENA</name>
<dbReference type="AlphaFoldDB" id="A0A448YM39"/>
<keyword evidence="3 6" id="KW-0812">Transmembrane</keyword>
<keyword evidence="10" id="KW-1185">Reference proteome</keyword>
<evidence type="ECO:0000256" key="5">
    <source>
        <dbReference type="ARBA" id="ARBA00023136"/>
    </source>
</evidence>
<gene>
    <name evidence="9" type="ORF">BRENAR_LOCUS2751</name>
</gene>
<feature type="domain" description="Yip1" evidence="8">
    <location>
        <begin position="172"/>
        <end position="317"/>
    </location>
</feature>
<dbReference type="OrthoDB" id="411251at2759"/>
<comment type="subcellular location">
    <subcellularLocation>
        <location evidence="6">Golgi apparatus membrane</location>
        <topology evidence="6">Multi-pass membrane protein</topology>
    </subcellularLocation>
    <subcellularLocation>
        <location evidence="1">Membrane</location>
        <topology evidence="1">Multi-pass membrane protein</topology>
    </subcellularLocation>
</comment>
<evidence type="ECO:0000256" key="1">
    <source>
        <dbReference type="ARBA" id="ARBA00004141"/>
    </source>
</evidence>
<evidence type="ECO:0000259" key="8">
    <source>
        <dbReference type="Pfam" id="PF04893"/>
    </source>
</evidence>
<evidence type="ECO:0000256" key="4">
    <source>
        <dbReference type="ARBA" id="ARBA00022989"/>
    </source>
</evidence>
<feature type="transmembrane region" description="Helical" evidence="6">
    <location>
        <begin position="218"/>
        <end position="237"/>
    </location>
</feature>
<feature type="transmembrane region" description="Helical" evidence="6">
    <location>
        <begin position="340"/>
        <end position="360"/>
    </location>
</feature>
<dbReference type="EMBL" id="CAACVR010000016">
    <property type="protein sequence ID" value="VEU22019.1"/>
    <property type="molecule type" value="Genomic_DNA"/>
</dbReference>
<protein>
    <recommendedName>
        <fullName evidence="6">Protein YIP</fullName>
    </recommendedName>
</protein>
<evidence type="ECO:0000313" key="10">
    <source>
        <dbReference type="Proteomes" id="UP000290900"/>
    </source>
</evidence>
<evidence type="ECO:0000313" key="9">
    <source>
        <dbReference type="EMBL" id="VEU22019.1"/>
    </source>
</evidence>
<comment type="similarity">
    <text evidence="2 6">Belongs to the YIP1 family.</text>
</comment>
<keyword evidence="4 6" id="KW-1133">Transmembrane helix</keyword>
<feature type="transmembrane region" description="Helical" evidence="6">
    <location>
        <begin position="289"/>
        <end position="310"/>
    </location>
</feature>
<accession>A0A448YM39</accession>
<dbReference type="FunCoup" id="A0A448YM39">
    <property type="interactions" value="121"/>
</dbReference>
<dbReference type="InterPro" id="IPR006977">
    <property type="entry name" value="Yip1_dom"/>
</dbReference>